<reference evidence="3" key="2">
    <citation type="submission" date="2016-11" db="EMBL/GenBank/DDBJ databases">
        <authorList>
            <person name="Varghese N."/>
            <person name="Submissions S."/>
        </authorList>
    </citation>
    <scope>NUCLEOTIDE SEQUENCE [LARGE SCALE GENOMIC DNA]</scope>
    <source>
        <strain evidence="3">C3</strain>
    </source>
</reference>
<dbReference type="Proteomes" id="UP000183469">
    <property type="component" value="Unassembled WGS sequence"/>
</dbReference>
<dbReference type="Proteomes" id="UP000182958">
    <property type="component" value="Unassembled WGS sequence"/>
</dbReference>
<accession>A0A1K1MDV1</accession>
<proteinExistence type="predicted"/>
<sequence>MTIETERNSQAQANPVFMTAKTAICLMAAANIPDASTIVRCLELELPLLGYNPR</sequence>
<dbReference type="EMBL" id="FPJA01000004">
    <property type="protein sequence ID" value="SFW20150.1"/>
    <property type="molecule type" value="Genomic_DNA"/>
</dbReference>
<dbReference type="EMBL" id="FNQG01000002">
    <property type="protein sequence ID" value="SDZ72651.1"/>
    <property type="molecule type" value="Genomic_DNA"/>
</dbReference>
<gene>
    <name evidence="2" type="ORF">SAMN02910323_0697</name>
    <name evidence="1" type="ORF">SAMN05660648_00037</name>
</gene>
<keyword evidence="3" id="KW-1185">Reference proteome</keyword>
<dbReference type="AlphaFoldDB" id="A0A1K1MDV1"/>
<dbReference type="RefSeq" id="WP_156032682.1">
    <property type="nucleotide sequence ID" value="NZ_FNQG01000002.1"/>
</dbReference>
<evidence type="ECO:0000313" key="2">
    <source>
        <dbReference type="EMBL" id="SFW20150.1"/>
    </source>
</evidence>
<evidence type="ECO:0000313" key="1">
    <source>
        <dbReference type="EMBL" id="SDZ72651.1"/>
    </source>
</evidence>
<evidence type="ECO:0000313" key="4">
    <source>
        <dbReference type="Proteomes" id="UP000183469"/>
    </source>
</evidence>
<reference evidence="1 4" key="1">
    <citation type="submission" date="2016-10" db="EMBL/GenBank/DDBJ databases">
        <authorList>
            <person name="de Groot N.N."/>
        </authorList>
    </citation>
    <scope>NUCLEOTIDE SEQUENCE [LARGE SCALE GENOMIC DNA]</scope>
    <source>
        <strain evidence="1 4">DSM 2872</strain>
    </source>
</reference>
<reference evidence="2" key="3">
    <citation type="submission" date="2016-11" db="EMBL/GenBank/DDBJ databases">
        <authorList>
            <person name="Jaros S."/>
            <person name="Januszkiewicz K."/>
            <person name="Wedrychowicz H."/>
        </authorList>
    </citation>
    <scope>NUCLEOTIDE SEQUENCE [LARGE SCALE GENOMIC DNA]</scope>
    <source>
        <strain evidence="2">C3</strain>
    </source>
</reference>
<organism evidence="2 3">
    <name type="scientific">Selenomonas ruminantium</name>
    <dbReference type="NCBI Taxonomy" id="971"/>
    <lineage>
        <taxon>Bacteria</taxon>
        <taxon>Bacillati</taxon>
        <taxon>Bacillota</taxon>
        <taxon>Negativicutes</taxon>
        <taxon>Selenomonadales</taxon>
        <taxon>Selenomonadaceae</taxon>
        <taxon>Selenomonas</taxon>
    </lineage>
</organism>
<protein>
    <submittedName>
        <fullName evidence="2">Uncharacterized protein</fullName>
    </submittedName>
</protein>
<evidence type="ECO:0000313" key="3">
    <source>
        <dbReference type="Proteomes" id="UP000182958"/>
    </source>
</evidence>
<name>A0A1K1MDV1_SELRU</name>